<feature type="region of interest" description="Disordered" evidence="1">
    <location>
        <begin position="69"/>
        <end position="136"/>
    </location>
</feature>
<dbReference type="Proteomes" id="UP000265719">
    <property type="component" value="Chromosome"/>
</dbReference>
<dbReference type="AlphaFoldDB" id="A0A399FVH9"/>
<sequence>MSAVSDGERQPDLVERIADGLRSHPRVILDAFTDRDQQRAVAAGRVAGKHLKRATRATATGEGVLVEFDDIDGPYQEEPETEERPGQSWGVRPSWATYAGPSQSAVRSNQNAPGGRLPQRVPGTGPRPGAPVPKRH</sequence>
<feature type="compositionally biased region" description="Acidic residues" evidence="1">
    <location>
        <begin position="69"/>
        <end position="81"/>
    </location>
</feature>
<dbReference type="OrthoDB" id="9971700at2"/>
<evidence type="ECO:0000313" key="2">
    <source>
        <dbReference type="EMBL" id="UOE18843.1"/>
    </source>
</evidence>
<keyword evidence="3" id="KW-1185">Reference proteome</keyword>
<evidence type="ECO:0000256" key="1">
    <source>
        <dbReference type="SAM" id="MobiDB-lite"/>
    </source>
</evidence>
<feature type="compositionally biased region" description="Polar residues" evidence="1">
    <location>
        <begin position="100"/>
        <end position="112"/>
    </location>
</feature>
<dbReference type="KEGG" id="thao:NI17_019010"/>
<accession>A0A399FVH9</accession>
<organism evidence="2 3">
    <name type="scientific">Thermobifida halotolerans</name>
    <dbReference type="NCBI Taxonomy" id="483545"/>
    <lineage>
        <taxon>Bacteria</taxon>
        <taxon>Bacillati</taxon>
        <taxon>Actinomycetota</taxon>
        <taxon>Actinomycetes</taxon>
        <taxon>Streptosporangiales</taxon>
        <taxon>Nocardiopsidaceae</taxon>
        <taxon>Thermobifida</taxon>
    </lineage>
</organism>
<dbReference type="RefSeq" id="WP_068691544.1">
    <property type="nucleotide sequence ID" value="NZ_CP063196.1"/>
</dbReference>
<evidence type="ECO:0000313" key="3">
    <source>
        <dbReference type="Proteomes" id="UP000265719"/>
    </source>
</evidence>
<proteinExistence type="predicted"/>
<gene>
    <name evidence="2" type="ORF">NI17_019010</name>
</gene>
<name>A0A399FVH9_9ACTN</name>
<reference evidence="2" key="1">
    <citation type="submission" date="2020-10" db="EMBL/GenBank/DDBJ databases">
        <title>De novo genome project of the cellulose decomposer Thermobifida halotolerans type strain.</title>
        <authorList>
            <person name="Nagy I."/>
            <person name="Horvath B."/>
            <person name="Kukolya J."/>
            <person name="Nagy I."/>
            <person name="Orsini M."/>
        </authorList>
    </citation>
    <scope>NUCLEOTIDE SEQUENCE</scope>
    <source>
        <strain evidence="2">DSM 44931</strain>
    </source>
</reference>
<protein>
    <submittedName>
        <fullName evidence="2">Uncharacterized protein</fullName>
    </submittedName>
</protein>
<dbReference type="EMBL" id="CP063196">
    <property type="protein sequence ID" value="UOE18843.1"/>
    <property type="molecule type" value="Genomic_DNA"/>
</dbReference>